<evidence type="ECO:0000313" key="3">
    <source>
        <dbReference type="Proteomes" id="UP000746160"/>
    </source>
</evidence>
<comment type="caution">
    <text evidence="2">The sequence shown here is derived from an EMBL/GenBank/DDBJ whole genome shotgun (WGS) entry which is preliminary data.</text>
</comment>
<dbReference type="AlphaFoldDB" id="A0A9Q3L951"/>
<proteinExistence type="predicted"/>
<name>A0A9Q3L951_9BACT</name>
<keyword evidence="1" id="KW-0732">Signal</keyword>
<sequence length="816" mass="91578">MKFNKFSKLVIGLSGVTSLTALTALSAACDKKQTPQDPGKGVVSENKEIVIAVDGVQRGMYDNVVKEFNKSEYHTKLGYNIKLIEKDVWSALDTTVGATDTKAVPDIFYGPHDRVTSSVQGNTVVDYNAFLQNTKYSDKNIWKAILGDEASDELVKGLVEFGSVEGIGKKSNNIISKFVALRHNQEGIVLATNKSLAEAREELSNPESDSMAELVAKGEAIFRIQDFWYGNGILGGVFDKLSKENPENRNYDNLMSKVLYSLGAKITTGFNGDSDSQNSPEVIEAYKKAVFTAAKLVYPIFDAVYNKTPEEYSKTPWGKKGIKVETLESLFSNDMGQVQNTIWNLLKEKKISYAMVGTWDIQNTQKTANAQTFINTIKVTDDYDYIQAPGSWSFMINIRNNAYSAARREALVEILKLIYSPKSWLEYYKSDSKIPFVEKQKEQLIADARNYSQPETQRLLKLVKDNTGYDTFDEFSEKFEEYKPVYSLSKNKLLKDSMWVKEVKSIADVKAAYLNEYSKVPGFDKQLDSFLTDQTDNGSIIGLRNYEATIFGIDVNTKENPNWLKEYIVSKSAFNETTDPLFNELVEEDGFHVRKIEKFIFGANGDNGSEIDALFSSLSTAINENKLEEKYNEVIAKAKKIASFAANKPSDEVIEKATRQLFNNYVYDVQIQNLSQKIVKTQKITKKDGSQSEWTIEKAAAILEDIQKLNSIGKIIDVVTSTKEISNGGLGVFKTQNSRIDNGNPQFGTVAWATWNDKTFGSKEFIKSIHDNDADKNVSEEEFAQAIYNNLSKLFRDGARVVESSQSSTVITFDNE</sequence>
<dbReference type="PROSITE" id="PS51257">
    <property type="entry name" value="PROKAR_LIPOPROTEIN"/>
    <property type="match status" value="1"/>
</dbReference>
<accession>A0A9Q3L951</accession>
<reference evidence="2" key="1">
    <citation type="journal article" date="2021" name="Genes Genomics">
        <title>Comparative genomic analysis of Mycoplasma anatis strains.</title>
        <authorList>
            <person name="Zhou Q."/>
            <person name="Mai K."/>
            <person name="Yang D."/>
            <person name="Liu J."/>
            <person name="Yan Z."/>
            <person name="Luo C."/>
            <person name="Tan Y."/>
            <person name="Cao S."/>
            <person name="Zhou Q."/>
            <person name="Chen L."/>
            <person name="Chen F."/>
        </authorList>
    </citation>
    <scope>NUCLEOTIDE SEQUENCE</scope>
    <source>
        <strain evidence="2">DP07</strain>
    </source>
</reference>
<dbReference type="EMBL" id="JABZFG010000002">
    <property type="protein sequence ID" value="MBW0602450.1"/>
    <property type="molecule type" value="Genomic_DNA"/>
</dbReference>
<gene>
    <name evidence="2" type="ORF">MADP07_00170</name>
</gene>
<dbReference type="InterPro" id="IPR018247">
    <property type="entry name" value="EF_Hand_1_Ca_BS"/>
</dbReference>
<dbReference type="RefSeq" id="WP_218674671.1">
    <property type="nucleotide sequence ID" value="NZ_CP054878.1"/>
</dbReference>
<protein>
    <recommendedName>
        <fullName evidence="4">Lipoprotein</fullName>
    </recommendedName>
</protein>
<feature type="signal peptide" evidence="1">
    <location>
        <begin position="1"/>
        <end position="23"/>
    </location>
</feature>
<evidence type="ECO:0000256" key="1">
    <source>
        <dbReference type="SAM" id="SignalP"/>
    </source>
</evidence>
<feature type="chain" id="PRO_5040151477" description="Lipoprotein" evidence="1">
    <location>
        <begin position="24"/>
        <end position="816"/>
    </location>
</feature>
<evidence type="ECO:0000313" key="2">
    <source>
        <dbReference type="EMBL" id="MBW0602450.1"/>
    </source>
</evidence>
<dbReference type="Proteomes" id="UP000746160">
    <property type="component" value="Unassembled WGS sequence"/>
</dbReference>
<dbReference type="PROSITE" id="PS00018">
    <property type="entry name" value="EF_HAND_1"/>
    <property type="match status" value="1"/>
</dbReference>
<evidence type="ECO:0008006" key="4">
    <source>
        <dbReference type="Google" id="ProtNLM"/>
    </source>
</evidence>
<organism evidence="2 3">
    <name type="scientific">Mycoplasmopsis anatis</name>
    <dbReference type="NCBI Taxonomy" id="171279"/>
    <lineage>
        <taxon>Bacteria</taxon>
        <taxon>Bacillati</taxon>
        <taxon>Mycoplasmatota</taxon>
        <taxon>Mycoplasmoidales</taxon>
        <taxon>Metamycoplasmataceae</taxon>
        <taxon>Mycoplasmopsis</taxon>
    </lineage>
</organism>